<dbReference type="Gene3D" id="3.40.50.2000">
    <property type="entry name" value="Glycogen Phosphorylase B"/>
    <property type="match status" value="2"/>
</dbReference>
<feature type="compositionally biased region" description="Basic and acidic residues" evidence="2">
    <location>
        <begin position="104"/>
        <end position="114"/>
    </location>
</feature>
<dbReference type="EMBL" id="JBEAFC010000007">
    <property type="protein sequence ID" value="KAL1549379.1"/>
    <property type="molecule type" value="Genomic_DNA"/>
</dbReference>
<gene>
    <name evidence="3" type="ORF">AAHA92_17492</name>
</gene>
<evidence type="ECO:0008006" key="5">
    <source>
        <dbReference type="Google" id="ProtNLM"/>
    </source>
</evidence>
<protein>
    <recommendedName>
        <fullName evidence="5">Glucosyltransferase</fullName>
    </recommendedName>
</protein>
<evidence type="ECO:0000256" key="2">
    <source>
        <dbReference type="SAM" id="MobiDB-lite"/>
    </source>
</evidence>
<name>A0ABD1GYZ8_SALDI</name>
<proteinExistence type="inferred from homology"/>
<dbReference type="PANTHER" id="PTHR48047:SF229">
    <property type="entry name" value="UDP-GLYCOSYLTRANSFERASE 73C3-RELATED"/>
    <property type="match status" value="1"/>
</dbReference>
<dbReference type="PANTHER" id="PTHR48047">
    <property type="entry name" value="GLYCOSYLTRANSFERASE"/>
    <property type="match status" value="1"/>
</dbReference>
<sequence>MITWPMFAEQFCNEKFIVSVIRVGVELPLLLGMDESAKPQVKSVDVKKAIDELTDGGVEGAERRERARRLGEAAKKAVEEGGSSQLSMTELIQDMVVLKAKYADKSPDATKSDEISSLIPAPVN</sequence>
<evidence type="ECO:0000313" key="4">
    <source>
        <dbReference type="Proteomes" id="UP001567538"/>
    </source>
</evidence>
<dbReference type="AlphaFoldDB" id="A0ABD1GYZ8"/>
<organism evidence="3 4">
    <name type="scientific">Salvia divinorum</name>
    <name type="common">Maria pastora</name>
    <name type="synonym">Diviner's sage</name>
    <dbReference type="NCBI Taxonomy" id="28513"/>
    <lineage>
        <taxon>Eukaryota</taxon>
        <taxon>Viridiplantae</taxon>
        <taxon>Streptophyta</taxon>
        <taxon>Embryophyta</taxon>
        <taxon>Tracheophyta</taxon>
        <taxon>Spermatophyta</taxon>
        <taxon>Magnoliopsida</taxon>
        <taxon>eudicotyledons</taxon>
        <taxon>Gunneridae</taxon>
        <taxon>Pentapetalae</taxon>
        <taxon>asterids</taxon>
        <taxon>lamiids</taxon>
        <taxon>Lamiales</taxon>
        <taxon>Lamiaceae</taxon>
        <taxon>Nepetoideae</taxon>
        <taxon>Mentheae</taxon>
        <taxon>Salviinae</taxon>
        <taxon>Salvia</taxon>
        <taxon>Salvia subgen. Calosphace</taxon>
    </lineage>
</organism>
<dbReference type="Proteomes" id="UP001567538">
    <property type="component" value="Unassembled WGS sequence"/>
</dbReference>
<feature type="region of interest" description="Disordered" evidence="2">
    <location>
        <begin position="104"/>
        <end position="124"/>
    </location>
</feature>
<dbReference type="SUPFAM" id="SSF53756">
    <property type="entry name" value="UDP-Glycosyltransferase/glycogen phosphorylase"/>
    <property type="match status" value="1"/>
</dbReference>
<reference evidence="3 4" key="1">
    <citation type="submission" date="2024-06" db="EMBL/GenBank/DDBJ databases">
        <title>A chromosome level genome sequence of Diviner's sage (Salvia divinorum).</title>
        <authorList>
            <person name="Ford S.A."/>
            <person name="Ro D.-K."/>
            <person name="Ness R.W."/>
            <person name="Phillips M.A."/>
        </authorList>
    </citation>
    <scope>NUCLEOTIDE SEQUENCE [LARGE SCALE GENOMIC DNA]</scope>
    <source>
        <strain evidence="3">SAF-2024a</strain>
        <tissue evidence="3">Leaf</tissue>
    </source>
</reference>
<accession>A0ABD1GYZ8</accession>
<comment type="caution">
    <text evidence="3">The sequence shown here is derived from an EMBL/GenBank/DDBJ whole genome shotgun (WGS) entry which is preliminary data.</text>
</comment>
<comment type="similarity">
    <text evidence="1">Belongs to the UDP-glycosyltransferase family.</text>
</comment>
<keyword evidence="4" id="KW-1185">Reference proteome</keyword>
<evidence type="ECO:0000256" key="1">
    <source>
        <dbReference type="ARBA" id="ARBA00009995"/>
    </source>
</evidence>
<evidence type="ECO:0000313" key="3">
    <source>
        <dbReference type="EMBL" id="KAL1549379.1"/>
    </source>
</evidence>